<feature type="signal peptide" evidence="1">
    <location>
        <begin position="1"/>
        <end position="23"/>
    </location>
</feature>
<dbReference type="InterPro" id="IPR054816">
    <property type="entry name" value="Lipoprotein_mollicutes-type_CS"/>
</dbReference>
<keyword evidence="1" id="KW-0732">Signal</keyword>
<evidence type="ECO:0008006" key="4">
    <source>
        <dbReference type="Google" id="ProtNLM"/>
    </source>
</evidence>
<dbReference type="PROSITE" id="PS51257">
    <property type="entry name" value="PROKAR_LIPOPROTEIN"/>
    <property type="match status" value="1"/>
</dbReference>
<proteinExistence type="predicted"/>
<dbReference type="Proteomes" id="UP000231179">
    <property type="component" value="Chromosome"/>
</dbReference>
<dbReference type="EMBL" id="CP024870">
    <property type="protein sequence ID" value="ATX71263.1"/>
    <property type="molecule type" value="Genomic_DNA"/>
</dbReference>
<accession>A0A1Y0L2K4</accession>
<evidence type="ECO:0000256" key="1">
    <source>
        <dbReference type="SAM" id="SignalP"/>
    </source>
</evidence>
<dbReference type="KEGG" id="scla:SCLARK_001394"/>
<gene>
    <name evidence="2" type="ORF">SCLAR_v1c09600</name>
</gene>
<feature type="chain" id="PRO_5012463044" description="Lipoprotein" evidence="1">
    <location>
        <begin position="24"/>
        <end position="619"/>
    </location>
</feature>
<protein>
    <recommendedName>
        <fullName evidence="4">Lipoprotein</fullName>
    </recommendedName>
</protein>
<organism evidence="2 3">
    <name type="scientific">Spiroplasma clarkii</name>
    <dbReference type="NCBI Taxonomy" id="2139"/>
    <lineage>
        <taxon>Bacteria</taxon>
        <taxon>Bacillati</taxon>
        <taxon>Mycoplasmatota</taxon>
        <taxon>Mollicutes</taxon>
        <taxon>Entomoplasmatales</taxon>
        <taxon>Spiroplasmataceae</taxon>
        <taxon>Spiroplasma</taxon>
    </lineage>
</organism>
<sequence>MKKLLGILGSTGLLAVSSATVVACGPKNNTVAADDVDMGTITAKLHEAINDIVLNQISKTSTSFSGDGSTGAKGDNFFNIDHLEDIIRTETLDTSLRTTMLDSFKNLLGFGTIVQTAEEQIRNSSDFTLVTSSLQGNIITGASIIADQVKTDEDIAIDENSPYLIARSNHKLEGSQIYRGNFKFNVKIDYNYYNPNTTHAESASQNYQFVYTIINDEQFLAGVQAALTNFQHDSIMDKDFASKILNVTADQIAERPTAFKELVNADYVGNVSFEFLRNWFRHANYAGAPATITNFWRDKYGLNLAEQDVEVDTAEISLKHSWRVFMRDEENIAISDPNDLSNTNTEAGLAANAVWGTDHSDPTTSYTSLRDYVDEIWDKNVTLYQNSLRTFVNKEGIADGFLDDQNSILAGLASINNLKLRDIEEEEGKKGFASDLPTITLYLSYKPTLKDMSNPTLKGDSYKEAFMKNMAWSLKGFQDLYKIDPSKRSSALLGGFNDNALLNSLPESVTNADQLHTLMNTFNMQANQEQVAAVSTFGRDYVLKYFYGLPTNLVQHYFGFDGTTEITFAKDDQGLRFAGSGAVENNNFTYRLNIGYFAFRITGKLDPAKVSTSSYILSV</sequence>
<evidence type="ECO:0000313" key="3">
    <source>
        <dbReference type="Proteomes" id="UP000231179"/>
    </source>
</evidence>
<name>A0A1Y0L2K4_9MOLU</name>
<dbReference type="RefSeq" id="WP_100254802.1">
    <property type="nucleotide sequence ID" value="NZ_CP015819.1"/>
</dbReference>
<dbReference type="NCBIfam" id="NF038029">
    <property type="entry name" value="LP_plasma"/>
    <property type="match status" value="1"/>
</dbReference>
<keyword evidence="3" id="KW-1185">Reference proteome</keyword>
<dbReference type="AlphaFoldDB" id="A0A1Y0L2K4"/>
<dbReference type="NCBIfam" id="NF045726">
    <property type="entry name" value="XXplasma_LP"/>
    <property type="match status" value="1"/>
</dbReference>
<reference evidence="2 3" key="1">
    <citation type="submission" date="2017-11" db="EMBL/GenBank/DDBJ databases">
        <title>Complete genome sequence of Spiroplasma clarkii CN-5 (DSM 19994).</title>
        <authorList>
            <person name="Tsai Y.-M."/>
            <person name="Chang A."/>
            <person name="Lo W.-S."/>
            <person name="Kuo C.-H."/>
        </authorList>
    </citation>
    <scope>NUCLEOTIDE SEQUENCE [LARGE SCALE GENOMIC DNA]</scope>
    <source>
        <strain evidence="2 3">CN-5</strain>
    </source>
</reference>
<evidence type="ECO:0000313" key="2">
    <source>
        <dbReference type="EMBL" id="ATX71263.1"/>
    </source>
</evidence>